<comment type="caution">
    <text evidence="1">The sequence shown here is derived from an EMBL/GenBank/DDBJ whole genome shotgun (WGS) entry which is preliminary data.</text>
</comment>
<dbReference type="Proteomes" id="UP000823847">
    <property type="component" value="Unassembled WGS sequence"/>
</dbReference>
<evidence type="ECO:0000313" key="2">
    <source>
        <dbReference type="Proteomes" id="UP000823847"/>
    </source>
</evidence>
<protein>
    <submittedName>
        <fullName evidence="1">Uncharacterized protein</fullName>
    </submittedName>
</protein>
<reference evidence="1" key="2">
    <citation type="submission" date="2021-04" db="EMBL/GenBank/DDBJ databases">
        <authorList>
            <person name="Gilroy R."/>
        </authorList>
    </citation>
    <scope>NUCLEOTIDE SEQUENCE</scope>
    <source>
        <strain evidence="1">ChiHecec2B26-12326</strain>
    </source>
</reference>
<dbReference type="AlphaFoldDB" id="A0A9D1XWB5"/>
<dbReference type="EMBL" id="DXEN01000085">
    <property type="protein sequence ID" value="HIX87229.1"/>
    <property type="molecule type" value="Genomic_DNA"/>
</dbReference>
<name>A0A9D1XWB5_9BACT</name>
<sequence length="198" mass="23262">MGFFDLFKNKNSNPGSKPRTVKNKTGHLQGRIYLYPDTPGIMNLLTKETPRQILETHFPKHEWPISGGWGYTKEDAVVLEVDNEGIGVDLEYQFLQYRTYEETIVFRPRGRKLAGLRFETLRQYLVAGENGKHYDCVTQRVHAFMERDFELLKRDWETHDAYIDDKEGRMRHLALAESKRISFEITGWFYISNFYGIG</sequence>
<proteinExistence type="predicted"/>
<reference evidence="1" key="1">
    <citation type="journal article" date="2021" name="PeerJ">
        <title>Extensive microbial diversity within the chicken gut microbiome revealed by metagenomics and culture.</title>
        <authorList>
            <person name="Gilroy R."/>
            <person name="Ravi A."/>
            <person name="Getino M."/>
            <person name="Pursley I."/>
            <person name="Horton D.L."/>
            <person name="Alikhan N.F."/>
            <person name="Baker D."/>
            <person name="Gharbi K."/>
            <person name="Hall N."/>
            <person name="Watson M."/>
            <person name="Adriaenssens E.M."/>
            <person name="Foster-Nyarko E."/>
            <person name="Jarju S."/>
            <person name="Secka A."/>
            <person name="Antonio M."/>
            <person name="Oren A."/>
            <person name="Chaudhuri R.R."/>
            <person name="La Ragione R."/>
            <person name="Hildebrand F."/>
            <person name="Pallen M.J."/>
        </authorList>
    </citation>
    <scope>NUCLEOTIDE SEQUENCE</scope>
    <source>
        <strain evidence="1">ChiHecec2B26-12326</strain>
    </source>
</reference>
<accession>A0A9D1XWB5</accession>
<gene>
    <name evidence="1" type="ORF">H9848_11590</name>
</gene>
<organism evidence="1 2">
    <name type="scientific">Candidatus Parabacteroides intestinigallinarum</name>
    <dbReference type="NCBI Taxonomy" id="2838722"/>
    <lineage>
        <taxon>Bacteria</taxon>
        <taxon>Pseudomonadati</taxon>
        <taxon>Bacteroidota</taxon>
        <taxon>Bacteroidia</taxon>
        <taxon>Bacteroidales</taxon>
        <taxon>Tannerellaceae</taxon>
        <taxon>Parabacteroides</taxon>
    </lineage>
</organism>
<evidence type="ECO:0000313" key="1">
    <source>
        <dbReference type="EMBL" id="HIX87229.1"/>
    </source>
</evidence>